<feature type="domain" description="Response regulatory" evidence="19">
    <location>
        <begin position="930"/>
        <end position="1048"/>
    </location>
</feature>
<dbReference type="Pfam" id="PF02518">
    <property type="entry name" value="HATPase_c"/>
    <property type="match status" value="1"/>
</dbReference>
<dbReference type="SUPFAM" id="SSF53850">
    <property type="entry name" value="Periplasmic binding protein-like II"/>
    <property type="match status" value="2"/>
</dbReference>
<dbReference type="Gene3D" id="3.40.190.10">
    <property type="entry name" value="Periplasmic binding protein-like II"/>
    <property type="match status" value="4"/>
</dbReference>
<keyword evidence="17" id="KW-0732">Signal</keyword>
<keyword evidence="12 16" id="KW-1133">Transmembrane helix</keyword>
<keyword evidence="11" id="KW-0067">ATP-binding</keyword>
<feature type="chain" id="PRO_5046954920" description="histidine kinase" evidence="17">
    <location>
        <begin position="20"/>
        <end position="1160"/>
    </location>
</feature>
<evidence type="ECO:0000256" key="6">
    <source>
        <dbReference type="ARBA" id="ARBA00022553"/>
    </source>
</evidence>
<dbReference type="EC" id="2.7.13.3" evidence="3"/>
<comment type="subcellular location">
    <subcellularLocation>
        <location evidence="2">Cell inner membrane</location>
        <topology evidence="2">Multi-pass membrane protein</topology>
    </subcellularLocation>
</comment>
<dbReference type="InterPro" id="IPR008207">
    <property type="entry name" value="Sig_transdc_His_kin_Hpt_dom"/>
</dbReference>
<dbReference type="Pfam" id="PF00512">
    <property type="entry name" value="HisKA"/>
    <property type="match status" value="1"/>
</dbReference>
<dbReference type="Gene3D" id="3.40.50.2300">
    <property type="match status" value="1"/>
</dbReference>
<keyword evidence="14 16" id="KW-0472">Membrane</keyword>
<evidence type="ECO:0000256" key="9">
    <source>
        <dbReference type="ARBA" id="ARBA00022777"/>
    </source>
</evidence>
<dbReference type="PANTHER" id="PTHR43047">
    <property type="entry name" value="TWO-COMPONENT HISTIDINE PROTEIN KINASE"/>
    <property type="match status" value="1"/>
</dbReference>
<keyword evidence="9" id="KW-0418">Kinase</keyword>
<dbReference type="InterPro" id="IPR001638">
    <property type="entry name" value="Solute-binding_3/MltF_N"/>
</dbReference>
<evidence type="ECO:0000259" key="19">
    <source>
        <dbReference type="PROSITE" id="PS50110"/>
    </source>
</evidence>
<dbReference type="PANTHER" id="PTHR43047:SF72">
    <property type="entry name" value="OSMOSENSING HISTIDINE PROTEIN KINASE SLN1"/>
    <property type="match status" value="1"/>
</dbReference>
<dbReference type="InterPro" id="IPR005467">
    <property type="entry name" value="His_kinase_dom"/>
</dbReference>
<feature type="modified residue" description="4-aspartylphosphate" evidence="15">
    <location>
        <position position="981"/>
    </location>
</feature>
<dbReference type="Gene3D" id="3.30.565.10">
    <property type="entry name" value="Histidine kinase-like ATPase, C-terminal domain"/>
    <property type="match status" value="1"/>
</dbReference>
<evidence type="ECO:0000259" key="18">
    <source>
        <dbReference type="PROSITE" id="PS50109"/>
    </source>
</evidence>
<proteinExistence type="predicted"/>
<dbReference type="InterPro" id="IPR036890">
    <property type="entry name" value="HATPase_C_sf"/>
</dbReference>
<dbReference type="InterPro" id="IPR036097">
    <property type="entry name" value="HisK_dim/P_sf"/>
</dbReference>
<evidence type="ECO:0000256" key="2">
    <source>
        <dbReference type="ARBA" id="ARBA00004429"/>
    </source>
</evidence>
<evidence type="ECO:0000256" key="16">
    <source>
        <dbReference type="SAM" id="Phobius"/>
    </source>
</evidence>
<dbReference type="InterPro" id="IPR003594">
    <property type="entry name" value="HATPase_dom"/>
</dbReference>
<evidence type="ECO:0000256" key="4">
    <source>
        <dbReference type="ARBA" id="ARBA00022475"/>
    </source>
</evidence>
<evidence type="ECO:0000256" key="17">
    <source>
        <dbReference type="SAM" id="SignalP"/>
    </source>
</evidence>
<feature type="domain" description="Histidine kinase" evidence="18">
    <location>
        <begin position="684"/>
        <end position="900"/>
    </location>
</feature>
<dbReference type="InterPro" id="IPR001789">
    <property type="entry name" value="Sig_transdc_resp-reg_receiver"/>
</dbReference>
<sequence length="1160" mass="130317">MRTLILLASLIFVSFSSYSQTENLSLSAQEREFIAEHRVISVGLLSHAWAPHATTYESGTSFGINNDYMQNIAQILGFELEYQPYPSVDSLLDAVETGSVDIALGIRYTDERSNVFLFSEPFYNGSAATWHRNKKAQFISPKLLSWSCVEGSVYCGILEEKKIPNIFFVQHFDQAIALVNSGVVDAIAANFVSINSYLNDHDVIRGAVKTPDWLETDALHAIGNQNQTQLLALIDKVLQKERKGLNQPSIRSLNPYHLSEQLARAYKQARKSDADIEYSMQFDLYPLSFKNSKDEVDGYFHDFMELLQARSGLQFSLKQSDHYTTWQMLERGHVEVVPMVKGIGIDNEKYITSEPFFTQVYWPVIKNPGIIARIFEPSNKNVKSGVLTNSSSKKFSYIKMVAKGEVVPYDDVQDLLKDLANNKIEIAYLPQDIIQSLVIQDTTDEFLLDPDHAIELDLVFAMKKNNLLLQALINSILNTIDNNEVKKLKHGYRQFKVVNGFDKHDVYIIAGGLSSFIFFMGTLIYFAVANLKLKMRVTQQLAESAELEKEWLKSIVEELPSTIFIQDEQNEIAQTNCKSYLTRECSGCSLLSQKNHDNHAVCASQKVIESSAPITDNCQAQNCLIGIEQFERTRKKLNSPVSGKGYVLSILNDVTEQKLYEEQLIEATKASELATKMREQFLATMSHELRTPIAALSSSLEMIERHNQDEKIALITPLAQQSCVHLNRLVDEILDFSKLNANELSIEPTEQSFLKLVNETTNPFESRAQEKGLKFIVNIKPNDSDIIMVDGVRFTQIVNNLLSNAIKFTKSGSINVHSYISSNTLYLSVKDTGIGMSVSQLNDAFKPFTQADNSIERSYGGTGLGLSIVDQLVKNMGGKIIIDSALNRGTSIEVTLPITEVVNSQLDTNRSVKQDAQSTVHQEFAVLDLQVLVAEDNALNRHLIQMQLKEMGITPVVCVNGQEAYELLTLPESNFDVLITDCHMPILNGYELAFIIRPNEKLADLFVIGCTAEDPRLTEKKHGQNSFDLLLHKPYGIEELYQPLSHVQKIENKKTNESQQEAQWLGAFPTQKALTIANIFKTSMEEDLEALTLAESEKKVRTIAHRIKGGCFAVGIEALGKRAGELEIATTSEVETLRRELKRQMNAEINRVKAWCKTNG</sequence>
<dbReference type="Gene3D" id="1.10.287.130">
    <property type="match status" value="1"/>
</dbReference>
<evidence type="ECO:0000256" key="3">
    <source>
        <dbReference type="ARBA" id="ARBA00012438"/>
    </source>
</evidence>
<dbReference type="SMART" id="SM00062">
    <property type="entry name" value="PBPb"/>
    <property type="match status" value="2"/>
</dbReference>
<dbReference type="InterPro" id="IPR036641">
    <property type="entry name" value="HPT_dom_sf"/>
</dbReference>
<evidence type="ECO:0000256" key="10">
    <source>
        <dbReference type="ARBA" id="ARBA00022801"/>
    </source>
</evidence>
<gene>
    <name evidence="20" type="ORF">A163_21805</name>
</gene>
<keyword evidence="6 15" id="KW-0597">Phosphoprotein</keyword>
<evidence type="ECO:0000313" key="20">
    <source>
        <dbReference type="EMBL" id="OEF47403.1"/>
    </source>
</evidence>
<dbReference type="SMART" id="SM00388">
    <property type="entry name" value="HisKA"/>
    <property type="match status" value="1"/>
</dbReference>
<reference evidence="20 21" key="1">
    <citation type="journal article" date="2012" name="Science">
        <title>Ecological populations of bacteria act as socially cohesive units of antibiotic production and resistance.</title>
        <authorList>
            <person name="Cordero O.X."/>
            <person name="Wildschutte H."/>
            <person name="Kirkup B."/>
            <person name="Proehl S."/>
            <person name="Ngo L."/>
            <person name="Hussain F."/>
            <person name="Le Roux F."/>
            <person name="Mincer T."/>
            <person name="Polz M.F."/>
        </authorList>
    </citation>
    <scope>NUCLEOTIDE SEQUENCE [LARGE SCALE GENOMIC DNA]</scope>
    <source>
        <strain evidence="20 21">1F-267</strain>
    </source>
</reference>
<keyword evidence="5" id="KW-0997">Cell inner membrane</keyword>
<evidence type="ECO:0000313" key="21">
    <source>
        <dbReference type="Proteomes" id="UP000094638"/>
    </source>
</evidence>
<keyword evidence="11" id="KW-0547">Nucleotide-binding</keyword>
<accession>A0ABX3B5U6</accession>
<feature type="transmembrane region" description="Helical" evidence="16">
    <location>
        <begin position="506"/>
        <end position="528"/>
    </location>
</feature>
<dbReference type="Gene3D" id="1.20.120.160">
    <property type="entry name" value="HPT domain"/>
    <property type="match status" value="1"/>
</dbReference>
<evidence type="ECO:0000256" key="15">
    <source>
        <dbReference type="PROSITE-ProRule" id="PRU00169"/>
    </source>
</evidence>
<dbReference type="Proteomes" id="UP000094638">
    <property type="component" value="Unassembled WGS sequence"/>
</dbReference>
<evidence type="ECO:0000256" key="14">
    <source>
        <dbReference type="ARBA" id="ARBA00023136"/>
    </source>
</evidence>
<dbReference type="SMART" id="SM00448">
    <property type="entry name" value="REC"/>
    <property type="match status" value="1"/>
</dbReference>
<dbReference type="CDD" id="cd17546">
    <property type="entry name" value="REC_hyHK_CKI1_RcsC-like"/>
    <property type="match status" value="1"/>
</dbReference>
<keyword evidence="7" id="KW-0808">Transferase</keyword>
<evidence type="ECO:0000256" key="8">
    <source>
        <dbReference type="ARBA" id="ARBA00022692"/>
    </source>
</evidence>
<dbReference type="SUPFAM" id="SSF47384">
    <property type="entry name" value="Homodimeric domain of signal transducing histidine kinase"/>
    <property type="match status" value="1"/>
</dbReference>
<dbReference type="CDD" id="cd00082">
    <property type="entry name" value="HisKA"/>
    <property type="match status" value="1"/>
</dbReference>
<keyword evidence="8 16" id="KW-0812">Transmembrane</keyword>
<dbReference type="Pfam" id="PF00072">
    <property type="entry name" value="Response_reg"/>
    <property type="match status" value="1"/>
</dbReference>
<keyword evidence="4" id="KW-1003">Cell membrane</keyword>
<dbReference type="SMART" id="SM00387">
    <property type="entry name" value="HATPase_c"/>
    <property type="match status" value="1"/>
</dbReference>
<dbReference type="Pfam" id="PF00497">
    <property type="entry name" value="SBP_bac_3"/>
    <property type="match status" value="1"/>
</dbReference>
<dbReference type="CDD" id="cd16922">
    <property type="entry name" value="HATPase_EvgS-ArcB-TorS-like"/>
    <property type="match status" value="1"/>
</dbReference>
<dbReference type="SUPFAM" id="SSF52172">
    <property type="entry name" value="CheY-like"/>
    <property type="match status" value="1"/>
</dbReference>
<evidence type="ECO:0000256" key="1">
    <source>
        <dbReference type="ARBA" id="ARBA00000085"/>
    </source>
</evidence>
<keyword evidence="10" id="KW-0378">Hydrolase</keyword>
<feature type="signal peptide" evidence="17">
    <location>
        <begin position="1"/>
        <end position="19"/>
    </location>
</feature>
<name>A0ABX3B5U6_9VIBR</name>
<keyword evidence="21" id="KW-1185">Reference proteome</keyword>
<dbReference type="PROSITE" id="PS50110">
    <property type="entry name" value="RESPONSE_REGULATORY"/>
    <property type="match status" value="1"/>
</dbReference>
<dbReference type="InterPro" id="IPR003661">
    <property type="entry name" value="HisK_dim/P_dom"/>
</dbReference>
<dbReference type="InterPro" id="IPR011006">
    <property type="entry name" value="CheY-like_superfamily"/>
</dbReference>
<protein>
    <recommendedName>
        <fullName evidence="3">histidine kinase</fullName>
        <ecNumber evidence="3">2.7.13.3</ecNumber>
    </recommendedName>
</protein>
<dbReference type="PRINTS" id="PR00344">
    <property type="entry name" value="BCTRLSENSOR"/>
</dbReference>
<evidence type="ECO:0000256" key="7">
    <source>
        <dbReference type="ARBA" id="ARBA00022679"/>
    </source>
</evidence>
<evidence type="ECO:0000256" key="12">
    <source>
        <dbReference type="ARBA" id="ARBA00022989"/>
    </source>
</evidence>
<dbReference type="InterPro" id="IPR004358">
    <property type="entry name" value="Sig_transdc_His_kin-like_C"/>
</dbReference>
<organism evidence="20 21">
    <name type="scientific">Vibrio tasmaniensis 1F-267</name>
    <dbReference type="NCBI Taxonomy" id="1191324"/>
    <lineage>
        <taxon>Bacteria</taxon>
        <taxon>Pseudomonadati</taxon>
        <taxon>Pseudomonadota</taxon>
        <taxon>Gammaproteobacteria</taxon>
        <taxon>Vibrionales</taxon>
        <taxon>Vibrionaceae</taxon>
        <taxon>Vibrio</taxon>
    </lineage>
</organism>
<keyword evidence="13" id="KW-0902">Two-component regulatory system</keyword>
<dbReference type="Pfam" id="PF01627">
    <property type="entry name" value="Hpt"/>
    <property type="match status" value="1"/>
</dbReference>
<comment type="caution">
    <text evidence="20">The sequence shown here is derived from an EMBL/GenBank/DDBJ whole genome shotgun (WGS) entry which is preliminary data.</text>
</comment>
<dbReference type="EMBL" id="AJZO02000195">
    <property type="protein sequence ID" value="OEF47403.1"/>
    <property type="molecule type" value="Genomic_DNA"/>
</dbReference>
<evidence type="ECO:0000256" key="5">
    <source>
        <dbReference type="ARBA" id="ARBA00022519"/>
    </source>
</evidence>
<dbReference type="SUPFAM" id="SSF55874">
    <property type="entry name" value="ATPase domain of HSP90 chaperone/DNA topoisomerase II/histidine kinase"/>
    <property type="match status" value="1"/>
</dbReference>
<dbReference type="PROSITE" id="PS50109">
    <property type="entry name" value="HIS_KIN"/>
    <property type="match status" value="1"/>
</dbReference>
<evidence type="ECO:0000256" key="11">
    <source>
        <dbReference type="ARBA" id="ARBA00022840"/>
    </source>
</evidence>
<dbReference type="SUPFAM" id="SSF47226">
    <property type="entry name" value="Histidine-containing phosphotransfer domain, HPT domain"/>
    <property type="match status" value="1"/>
</dbReference>
<comment type="catalytic activity">
    <reaction evidence="1">
        <text>ATP + protein L-histidine = ADP + protein N-phospho-L-histidine.</text>
        <dbReference type="EC" id="2.7.13.3"/>
    </reaction>
</comment>
<evidence type="ECO:0000256" key="13">
    <source>
        <dbReference type="ARBA" id="ARBA00023012"/>
    </source>
</evidence>